<dbReference type="InterPro" id="IPR002549">
    <property type="entry name" value="AI-2E-like"/>
</dbReference>
<comment type="similarity">
    <text evidence="2">Belongs to the autoinducer-2 exporter (AI-2E) (TC 2.A.86) family.</text>
</comment>
<evidence type="ECO:0000256" key="3">
    <source>
        <dbReference type="ARBA" id="ARBA00022448"/>
    </source>
</evidence>
<organism evidence="9 10">
    <name type="scientific">Faunimonas pinastri</name>
    <dbReference type="NCBI Taxonomy" id="1855383"/>
    <lineage>
        <taxon>Bacteria</taxon>
        <taxon>Pseudomonadati</taxon>
        <taxon>Pseudomonadota</taxon>
        <taxon>Alphaproteobacteria</taxon>
        <taxon>Hyphomicrobiales</taxon>
        <taxon>Afifellaceae</taxon>
        <taxon>Faunimonas</taxon>
    </lineage>
</organism>
<feature type="transmembrane region" description="Helical" evidence="8">
    <location>
        <begin position="232"/>
        <end position="260"/>
    </location>
</feature>
<keyword evidence="10" id="KW-1185">Reference proteome</keyword>
<keyword evidence="5 8" id="KW-0812">Transmembrane</keyword>
<evidence type="ECO:0000313" key="10">
    <source>
        <dbReference type="Proteomes" id="UP000199647"/>
    </source>
</evidence>
<evidence type="ECO:0000256" key="1">
    <source>
        <dbReference type="ARBA" id="ARBA00004651"/>
    </source>
</evidence>
<dbReference type="STRING" id="1855383.SAMN05216548_10299"/>
<feature type="transmembrane region" description="Helical" evidence="8">
    <location>
        <begin position="303"/>
        <end position="334"/>
    </location>
</feature>
<evidence type="ECO:0000256" key="8">
    <source>
        <dbReference type="SAM" id="Phobius"/>
    </source>
</evidence>
<dbReference type="Pfam" id="PF01594">
    <property type="entry name" value="AI-2E_transport"/>
    <property type="match status" value="1"/>
</dbReference>
<dbReference type="AlphaFoldDB" id="A0A1H9CAS6"/>
<evidence type="ECO:0000256" key="6">
    <source>
        <dbReference type="ARBA" id="ARBA00022989"/>
    </source>
</evidence>
<name>A0A1H9CAS6_9HYPH</name>
<sequence>MTLRRQPVFWIVSLVFVVLFLWMVRGVLLPFVLGMALAYALDPIADRFEKLGLSRLWSTVSILLISVLLFGAAMLILIPLLYDQLMALVAFVPAFAARVQDLVDELSKSRVGEYLGMPNSRATIEQLAGQATSWLGTVITSIWAGGQAVINIGSLVIVTPVVAFYMLYDWDRMLDRVDSLLPRDHVETVRLLCRRIDRAMAGFIRGQGGLCLILGVYYAFALTMVKLNFALLIGAAAGIISFIPYVGSVTGFVLAVSVALFQFWPEWPWVLAVAGIFLFGQFVEGNILQPRLVGGSVGVHPVWLMFALFVAASLFGFVGMLLAVPVAAALGVLVRFAIERYEQSSIYRGAVEIDLSDPGPEV</sequence>
<dbReference type="GO" id="GO:0055085">
    <property type="term" value="P:transmembrane transport"/>
    <property type="evidence" value="ECO:0007669"/>
    <property type="project" value="TreeGrafter"/>
</dbReference>
<dbReference type="Proteomes" id="UP000199647">
    <property type="component" value="Unassembled WGS sequence"/>
</dbReference>
<feature type="transmembrane region" description="Helical" evidence="8">
    <location>
        <begin position="7"/>
        <end position="40"/>
    </location>
</feature>
<dbReference type="PANTHER" id="PTHR21716:SF53">
    <property type="entry name" value="PERMEASE PERM-RELATED"/>
    <property type="match status" value="1"/>
</dbReference>
<dbReference type="GO" id="GO:0005886">
    <property type="term" value="C:plasma membrane"/>
    <property type="evidence" value="ECO:0007669"/>
    <property type="project" value="UniProtKB-SubCell"/>
</dbReference>
<keyword evidence="6 8" id="KW-1133">Transmembrane helix</keyword>
<feature type="transmembrane region" description="Helical" evidence="8">
    <location>
        <begin position="200"/>
        <end position="220"/>
    </location>
</feature>
<dbReference type="PANTHER" id="PTHR21716">
    <property type="entry name" value="TRANSMEMBRANE PROTEIN"/>
    <property type="match status" value="1"/>
</dbReference>
<feature type="transmembrane region" description="Helical" evidence="8">
    <location>
        <begin position="60"/>
        <end position="82"/>
    </location>
</feature>
<evidence type="ECO:0000256" key="2">
    <source>
        <dbReference type="ARBA" id="ARBA00009773"/>
    </source>
</evidence>
<accession>A0A1H9CAS6</accession>
<evidence type="ECO:0000256" key="5">
    <source>
        <dbReference type="ARBA" id="ARBA00022692"/>
    </source>
</evidence>
<keyword evidence="4" id="KW-1003">Cell membrane</keyword>
<feature type="transmembrane region" description="Helical" evidence="8">
    <location>
        <begin position="267"/>
        <end position="283"/>
    </location>
</feature>
<reference evidence="9 10" key="1">
    <citation type="submission" date="2016-10" db="EMBL/GenBank/DDBJ databases">
        <authorList>
            <person name="de Groot N.N."/>
        </authorList>
    </citation>
    <scope>NUCLEOTIDE SEQUENCE [LARGE SCALE GENOMIC DNA]</scope>
    <source>
        <strain evidence="9 10">A52C2</strain>
    </source>
</reference>
<dbReference type="RefSeq" id="WP_238858146.1">
    <property type="nucleotide sequence ID" value="NZ_FOFG01000002.1"/>
</dbReference>
<keyword evidence="3" id="KW-0813">Transport</keyword>
<proteinExistence type="inferred from homology"/>
<dbReference type="EMBL" id="FOFG01000002">
    <property type="protein sequence ID" value="SEP98254.1"/>
    <property type="molecule type" value="Genomic_DNA"/>
</dbReference>
<evidence type="ECO:0000313" key="9">
    <source>
        <dbReference type="EMBL" id="SEP98254.1"/>
    </source>
</evidence>
<feature type="transmembrane region" description="Helical" evidence="8">
    <location>
        <begin position="150"/>
        <end position="168"/>
    </location>
</feature>
<evidence type="ECO:0000256" key="7">
    <source>
        <dbReference type="ARBA" id="ARBA00023136"/>
    </source>
</evidence>
<keyword evidence="7 8" id="KW-0472">Membrane</keyword>
<protein>
    <submittedName>
        <fullName evidence="9">Predicted PurR-regulated permease PerM</fullName>
    </submittedName>
</protein>
<comment type="subcellular location">
    <subcellularLocation>
        <location evidence="1">Cell membrane</location>
        <topology evidence="1">Multi-pass membrane protein</topology>
    </subcellularLocation>
</comment>
<evidence type="ECO:0000256" key="4">
    <source>
        <dbReference type="ARBA" id="ARBA00022475"/>
    </source>
</evidence>
<gene>
    <name evidence="9" type="ORF">SAMN05216548_10299</name>
</gene>